<dbReference type="EMBL" id="JAUEIF010000004">
    <property type="protein sequence ID" value="MDN0025024.1"/>
    <property type="molecule type" value="Genomic_DNA"/>
</dbReference>
<gene>
    <name evidence="3" type="ORF">QVN81_08980</name>
    <name evidence="4" type="ORF">QVN84_05760</name>
</gene>
<dbReference type="PANTHER" id="PTHR31302">
    <property type="entry name" value="TRANSMEMBRANE PROTEIN WITH METALLOPHOSPHOESTERASE DOMAIN-RELATED"/>
    <property type="match status" value="1"/>
</dbReference>
<evidence type="ECO:0000313" key="6">
    <source>
        <dbReference type="Proteomes" id="UP001168478"/>
    </source>
</evidence>
<feature type="domain" description="Calcineurin-like phosphoesterase" evidence="2">
    <location>
        <begin position="147"/>
        <end position="307"/>
    </location>
</feature>
<feature type="transmembrane region" description="Helical" evidence="1">
    <location>
        <begin position="33"/>
        <end position="54"/>
    </location>
</feature>
<dbReference type="GO" id="GO:0016787">
    <property type="term" value="F:hydrolase activity"/>
    <property type="evidence" value="ECO:0007669"/>
    <property type="project" value="InterPro"/>
</dbReference>
<keyword evidence="1" id="KW-0472">Membrane</keyword>
<evidence type="ECO:0000313" key="5">
    <source>
        <dbReference type="Proteomes" id="UP001167831"/>
    </source>
</evidence>
<dbReference type="Proteomes" id="UP001168478">
    <property type="component" value="Unassembled WGS sequence"/>
</dbReference>
<evidence type="ECO:0000256" key="1">
    <source>
        <dbReference type="SAM" id="Phobius"/>
    </source>
</evidence>
<evidence type="ECO:0000313" key="3">
    <source>
        <dbReference type="EMBL" id="MDN0023149.1"/>
    </source>
</evidence>
<dbReference type="InterPro" id="IPR051158">
    <property type="entry name" value="Metallophosphoesterase_sf"/>
</dbReference>
<dbReference type="InterPro" id="IPR029052">
    <property type="entry name" value="Metallo-depent_PP-like"/>
</dbReference>
<feature type="transmembrane region" description="Helical" evidence="1">
    <location>
        <begin position="106"/>
        <end position="125"/>
    </location>
</feature>
<keyword evidence="5" id="KW-1185">Reference proteome</keyword>
<dbReference type="Gene3D" id="3.60.21.10">
    <property type="match status" value="1"/>
</dbReference>
<feature type="transmembrane region" description="Helical" evidence="1">
    <location>
        <begin position="66"/>
        <end position="86"/>
    </location>
</feature>
<evidence type="ECO:0000259" key="2">
    <source>
        <dbReference type="Pfam" id="PF00149"/>
    </source>
</evidence>
<dbReference type="Proteomes" id="UP001167831">
    <property type="component" value="Unassembled WGS sequence"/>
</dbReference>
<protein>
    <submittedName>
        <fullName evidence="4">Metallophosphoesterase</fullName>
    </submittedName>
</protein>
<sequence length="362" mass="40612">MKPWFFIFFLLPLLGFAYVVWHVWQILPLPPAWKYAAVTVMSLPVLCLFSHFLIGPDQLPLAAGRVVYEVGTSSLFLLLYLVMIFILLDVGRLLRLVPQSLLHHSVAGSAGILVFVCVLFIYANINYRDKQMRTMELRAAQPLSSPLRIVMLSDMHIGYHNNAKELERWVEMINASLPDVVLIAGDIIDGSMKPLREENMAAVFRRIKAPVYACPGNHEYYAGIAGAKEFFREAGVTLLCDSSVVIGGELTVIGRDDRSQAVRKSVARLVAESPKTKYTILLDHQPYHLDRSARAGVDFQLSGHTHYGQVWPINWIEDALYENAYGAMRKGNTDFYVSSGMGIWGGKFRIGTSSEYVVAVLR</sequence>
<name>A0AAW7JGN7_9BACT</name>
<accession>A0AAW7JGN7</accession>
<keyword evidence="1" id="KW-0812">Transmembrane</keyword>
<evidence type="ECO:0000313" key="4">
    <source>
        <dbReference type="EMBL" id="MDN0025024.1"/>
    </source>
</evidence>
<reference evidence="4" key="1">
    <citation type="submission" date="2023-06" db="EMBL/GenBank/DDBJ databases">
        <authorList>
            <person name="Zeman M."/>
            <person name="Kubasova T."/>
            <person name="Jahodarova E."/>
            <person name="Nykrynova M."/>
            <person name="Rychlik I."/>
        </authorList>
    </citation>
    <scope>NUCLEOTIDE SEQUENCE</scope>
    <source>
        <strain evidence="4">ET15</strain>
        <strain evidence="3">ET37</strain>
    </source>
</reference>
<dbReference type="PANTHER" id="PTHR31302:SF0">
    <property type="entry name" value="TRANSMEMBRANE PROTEIN WITH METALLOPHOSPHOESTERASE DOMAIN"/>
    <property type="match status" value="1"/>
</dbReference>
<dbReference type="CDD" id="cd07385">
    <property type="entry name" value="MPP_YkuE_C"/>
    <property type="match status" value="1"/>
</dbReference>
<proteinExistence type="predicted"/>
<organism evidence="4 6">
    <name type="scientific">Leyella lascolaii</name>
    <dbReference type="NCBI Taxonomy" id="1776379"/>
    <lineage>
        <taxon>Bacteria</taxon>
        <taxon>Pseudomonadati</taxon>
        <taxon>Bacteroidota</taxon>
        <taxon>Bacteroidia</taxon>
        <taxon>Bacteroidales</taxon>
        <taxon>Prevotellaceae</taxon>
        <taxon>Leyella</taxon>
    </lineage>
</organism>
<dbReference type="InterPro" id="IPR004843">
    <property type="entry name" value="Calcineurin-like_PHP"/>
</dbReference>
<dbReference type="Pfam" id="PF00149">
    <property type="entry name" value="Metallophos"/>
    <property type="match status" value="1"/>
</dbReference>
<comment type="caution">
    <text evidence="4">The sequence shown here is derived from an EMBL/GenBank/DDBJ whole genome shotgun (WGS) entry which is preliminary data.</text>
</comment>
<dbReference type="SUPFAM" id="SSF56300">
    <property type="entry name" value="Metallo-dependent phosphatases"/>
    <property type="match status" value="1"/>
</dbReference>
<reference evidence="4" key="2">
    <citation type="submission" date="2023-08" db="EMBL/GenBank/DDBJ databases">
        <title>Identification and characterization of horizontal gene transfer across gut microbiota members of farm animals based on homology search.</title>
        <authorList>
            <person name="Schwarzerova J."/>
            <person name="Nykrynova M."/>
            <person name="Jureckova K."/>
            <person name="Cejkova D."/>
            <person name="Rychlik I."/>
        </authorList>
    </citation>
    <scope>NUCLEOTIDE SEQUENCE</scope>
    <source>
        <strain evidence="4">ET15</strain>
        <strain evidence="3">ET37</strain>
    </source>
</reference>
<dbReference type="AlphaFoldDB" id="A0AAW7JGN7"/>
<dbReference type="RefSeq" id="WP_289825618.1">
    <property type="nucleotide sequence ID" value="NZ_JAUEIE010000009.1"/>
</dbReference>
<keyword evidence="1" id="KW-1133">Transmembrane helix</keyword>
<dbReference type="EMBL" id="JAUEIE010000009">
    <property type="protein sequence ID" value="MDN0023149.1"/>
    <property type="molecule type" value="Genomic_DNA"/>
</dbReference>